<feature type="compositionally biased region" description="Basic and acidic residues" evidence="1">
    <location>
        <begin position="245"/>
        <end position="258"/>
    </location>
</feature>
<comment type="caution">
    <text evidence="3">The sequence shown here is derived from an EMBL/GenBank/DDBJ whole genome shotgun (WGS) entry which is preliminary data.</text>
</comment>
<dbReference type="Proteomes" id="UP000015453">
    <property type="component" value="Unassembled WGS sequence"/>
</dbReference>
<name>S8E2N3_9LAMI</name>
<keyword evidence="2" id="KW-0812">Transmembrane</keyword>
<keyword evidence="4" id="KW-1185">Reference proteome</keyword>
<feature type="compositionally biased region" description="Basic and acidic residues" evidence="1">
    <location>
        <begin position="84"/>
        <end position="96"/>
    </location>
</feature>
<dbReference type="EMBL" id="AUSU01001904">
    <property type="protein sequence ID" value="EPS69908.1"/>
    <property type="molecule type" value="Genomic_DNA"/>
</dbReference>
<feature type="compositionally biased region" description="Polar residues" evidence="1">
    <location>
        <begin position="26"/>
        <end position="36"/>
    </location>
</feature>
<keyword evidence="2" id="KW-1133">Transmembrane helix</keyword>
<gene>
    <name evidence="3" type="ORF">M569_04859</name>
</gene>
<evidence type="ECO:0000313" key="3">
    <source>
        <dbReference type="EMBL" id="EPS69908.1"/>
    </source>
</evidence>
<dbReference type="PANTHER" id="PTHR34775:SF4">
    <property type="entry name" value="TRANSMEMBRANE PROTEIN"/>
    <property type="match status" value="1"/>
</dbReference>
<dbReference type="OrthoDB" id="676522at2759"/>
<feature type="compositionally biased region" description="Acidic residues" evidence="1">
    <location>
        <begin position="232"/>
        <end position="244"/>
    </location>
</feature>
<feature type="compositionally biased region" description="Basic and acidic residues" evidence="1">
    <location>
        <begin position="114"/>
        <end position="130"/>
    </location>
</feature>
<sequence>MATRSHQSPFSPSRSFAGAYCIARTQITPASGNSPSGDRFADGIIADSDDKENEKDRHRSSMRKAKNFMSPTISAASKFTPSPRKKEEVVLSERNDPIPSSPYAKKSAFLDSAESSRNRPAARETKNGRKLETVLLFSSDSISTAKDQEEEALPPYDPKTNILSPRPRFLRYKPNPRTDLLLNREKGLDDLDCFKQLEDNFMAEILSDNNNFSDSVSVASSPRYSENSGVETPDDDEEEEEAEEEQPRVSSESRRIPDFEKNEKRSSSWWCFSRSVCCFVMLLTSMTAFTIQPRDLTTTLSDFQELQKIGGGEVEKQQQQYKNTSSEQENNIWDQKQYFINDGIDEKLADADILEKGGIPEEEFYEEVISDPVSSSPPPLEETHSATDDTTSVSEHGGEPEVEFDETASIPESDNWLVAATQEEEESTTAHDSEIEKLIAARSATDDTSLSEQHGGEPEVEFETASIPESDDNNRLVAVTREEESTTAAHDPDTDDEPHTNNHHHHHAMKAAYSFLAAAAAATASSMAVAFSIYQYKRRISCSAAPAETDKKNAAAIGDNNTTTTTCKEKKKLQTKGGDQTTTSSDSKPTRSFLKTASYLNKDTEEEGSAAIQSSKRRESLASSTGGTTTTPSYGSFTTFEKIPIKNVSIKLFNKLQ</sequence>
<organism evidence="3 4">
    <name type="scientific">Genlisea aurea</name>
    <dbReference type="NCBI Taxonomy" id="192259"/>
    <lineage>
        <taxon>Eukaryota</taxon>
        <taxon>Viridiplantae</taxon>
        <taxon>Streptophyta</taxon>
        <taxon>Embryophyta</taxon>
        <taxon>Tracheophyta</taxon>
        <taxon>Spermatophyta</taxon>
        <taxon>Magnoliopsida</taxon>
        <taxon>eudicotyledons</taxon>
        <taxon>Gunneridae</taxon>
        <taxon>Pentapetalae</taxon>
        <taxon>asterids</taxon>
        <taxon>lamiids</taxon>
        <taxon>Lamiales</taxon>
        <taxon>Lentibulariaceae</taxon>
        <taxon>Genlisea</taxon>
    </lineage>
</organism>
<evidence type="ECO:0000313" key="4">
    <source>
        <dbReference type="Proteomes" id="UP000015453"/>
    </source>
</evidence>
<feature type="compositionally biased region" description="Polar residues" evidence="1">
    <location>
        <begin position="69"/>
        <end position="80"/>
    </location>
</feature>
<feature type="region of interest" description="Disordered" evidence="1">
    <location>
        <begin position="568"/>
        <end position="636"/>
    </location>
</feature>
<reference evidence="3 4" key="1">
    <citation type="journal article" date="2013" name="BMC Genomics">
        <title>The miniature genome of a carnivorous plant Genlisea aurea contains a low number of genes and short non-coding sequences.</title>
        <authorList>
            <person name="Leushkin E.V."/>
            <person name="Sutormin R.A."/>
            <person name="Nabieva E.R."/>
            <person name="Penin A.A."/>
            <person name="Kondrashov A.S."/>
            <person name="Logacheva M.D."/>
        </authorList>
    </citation>
    <scope>NUCLEOTIDE SEQUENCE [LARGE SCALE GENOMIC DNA]</scope>
</reference>
<protein>
    <submittedName>
        <fullName evidence="3">Uncharacterized protein</fullName>
    </submittedName>
</protein>
<accession>S8E2N3</accession>
<evidence type="ECO:0000256" key="1">
    <source>
        <dbReference type="SAM" id="MobiDB-lite"/>
    </source>
</evidence>
<keyword evidence="2" id="KW-0472">Membrane</keyword>
<feature type="region of interest" description="Disordered" evidence="1">
    <location>
        <begin position="26"/>
        <end position="130"/>
    </location>
</feature>
<feature type="region of interest" description="Disordered" evidence="1">
    <location>
        <begin position="368"/>
        <end position="413"/>
    </location>
</feature>
<proteinExistence type="predicted"/>
<feature type="compositionally biased region" description="Low complexity" evidence="1">
    <location>
        <begin position="623"/>
        <end position="636"/>
    </location>
</feature>
<dbReference type="AlphaFoldDB" id="S8E2N3"/>
<feature type="region of interest" description="Disordered" evidence="1">
    <location>
        <begin position="142"/>
        <end position="174"/>
    </location>
</feature>
<evidence type="ECO:0000256" key="2">
    <source>
        <dbReference type="SAM" id="Phobius"/>
    </source>
</evidence>
<feature type="region of interest" description="Disordered" evidence="1">
    <location>
        <begin position="216"/>
        <end position="258"/>
    </location>
</feature>
<feature type="region of interest" description="Disordered" evidence="1">
    <location>
        <begin position="443"/>
        <end position="506"/>
    </location>
</feature>
<feature type="compositionally biased region" description="Polar residues" evidence="1">
    <location>
        <begin position="577"/>
        <end position="587"/>
    </location>
</feature>
<feature type="transmembrane region" description="Helical" evidence="2">
    <location>
        <begin position="511"/>
        <end position="534"/>
    </location>
</feature>
<dbReference type="PANTHER" id="PTHR34775">
    <property type="entry name" value="TRANSMEMBRANE PROTEIN"/>
    <property type="match status" value="1"/>
</dbReference>